<sequence>MKASLIMLLDDLVSKSIYIIREAVIAAERANKNIAMLWSTGKDSTTTLYLARQVKPDIFVIHL</sequence>
<proteinExistence type="predicted"/>
<evidence type="ECO:0008006" key="3">
    <source>
        <dbReference type="Google" id="ProtNLM"/>
    </source>
</evidence>
<dbReference type="Proteomes" id="UP000277582">
    <property type="component" value="Unassembled WGS sequence"/>
</dbReference>
<comment type="caution">
    <text evidence="1">The sequence shown here is derived from an EMBL/GenBank/DDBJ whole genome shotgun (WGS) entry which is preliminary data.</text>
</comment>
<dbReference type="InterPro" id="IPR014729">
    <property type="entry name" value="Rossmann-like_a/b/a_fold"/>
</dbReference>
<accession>A0A429GP10</accession>
<protein>
    <recommendedName>
        <fullName evidence="3">Phosphoadenosine phosphosulfate reductase</fullName>
    </recommendedName>
</protein>
<keyword evidence="2" id="KW-1185">Reference proteome</keyword>
<evidence type="ECO:0000313" key="2">
    <source>
        <dbReference type="Proteomes" id="UP000277582"/>
    </source>
</evidence>
<name>A0A429GP10_9CREN</name>
<feature type="non-terminal residue" evidence="1">
    <location>
        <position position="63"/>
    </location>
</feature>
<gene>
    <name evidence="1" type="ORF">D6D85_06125</name>
</gene>
<evidence type="ECO:0000313" key="1">
    <source>
        <dbReference type="EMBL" id="RSN75417.1"/>
    </source>
</evidence>
<dbReference type="Gene3D" id="3.40.50.620">
    <property type="entry name" value="HUPs"/>
    <property type="match status" value="1"/>
</dbReference>
<dbReference type="AlphaFoldDB" id="A0A429GP10"/>
<reference evidence="1 2" key="1">
    <citation type="submission" date="2018-10" db="EMBL/GenBank/DDBJ databases">
        <title>Co-occurring genomic capacity for anaerobic methane metabolism and dissimilatory sulfite reduction discovered in the Korarchaeota.</title>
        <authorList>
            <person name="Mckay L.J."/>
            <person name="Dlakic M."/>
            <person name="Fields M.W."/>
            <person name="Delmont T.O."/>
            <person name="Eren A.M."/>
            <person name="Jay Z.J."/>
            <person name="Klingelsmith K.B."/>
            <person name="Rusch D.B."/>
            <person name="Inskeep W.P."/>
        </authorList>
    </citation>
    <scope>NUCLEOTIDE SEQUENCE [LARGE SCALE GENOMIC DNA]</scope>
    <source>
        <strain evidence="1 2">MDKW</strain>
    </source>
</reference>
<organism evidence="1 2">
    <name type="scientific">Candidatus Methanodesulfokora washburnensis</name>
    <dbReference type="NCBI Taxonomy" id="2478471"/>
    <lineage>
        <taxon>Archaea</taxon>
        <taxon>Thermoproteota</taxon>
        <taxon>Candidatus Korarchaeia</taxon>
        <taxon>Candidatus Korarchaeia incertae sedis</taxon>
        <taxon>Candidatus Methanodesulfokora</taxon>
    </lineage>
</organism>
<dbReference type="SUPFAM" id="SSF52402">
    <property type="entry name" value="Adenine nucleotide alpha hydrolases-like"/>
    <property type="match status" value="1"/>
</dbReference>
<dbReference type="EMBL" id="RCOS01000074">
    <property type="protein sequence ID" value="RSN75417.1"/>
    <property type="molecule type" value="Genomic_DNA"/>
</dbReference>